<dbReference type="PROSITE" id="PS50977">
    <property type="entry name" value="HTH_TETR_2"/>
    <property type="match status" value="1"/>
</dbReference>
<feature type="DNA-binding region" description="H-T-H motif" evidence="2">
    <location>
        <begin position="33"/>
        <end position="52"/>
    </location>
</feature>
<evidence type="ECO:0000256" key="1">
    <source>
        <dbReference type="ARBA" id="ARBA00023125"/>
    </source>
</evidence>
<proteinExistence type="predicted"/>
<evidence type="ECO:0000313" key="4">
    <source>
        <dbReference type="EMBL" id="GAA3013732.1"/>
    </source>
</evidence>
<dbReference type="Gene3D" id="1.10.357.10">
    <property type="entry name" value="Tetracycline Repressor, domain 2"/>
    <property type="match status" value="1"/>
</dbReference>
<dbReference type="RefSeq" id="WP_344672421.1">
    <property type="nucleotide sequence ID" value="NZ_BAAAXQ010000022.1"/>
</dbReference>
<gene>
    <name evidence="4" type="ORF">GCM10019998_07280</name>
</gene>
<reference evidence="4 5" key="1">
    <citation type="journal article" date="2019" name="Int. J. Syst. Evol. Microbiol.">
        <title>The Global Catalogue of Microorganisms (GCM) 10K type strain sequencing project: providing services to taxonomists for standard genome sequencing and annotation.</title>
        <authorList>
            <consortium name="The Broad Institute Genomics Platform"/>
            <consortium name="The Broad Institute Genome Sequencing Center for Infectious Disease"/>
            <person name="Wu L."/>
            <person name="Ma J."/>
        </authorList>
    </citation>
    <scope>NUCLEOTIDE SEQUENCE [LARGE SCALE GENOMIC DNA]</scope>
    <source>
        <strain evidence="4 5">JCM 8736</strain>
    </source>
</reference>
<keyword evidence="1 2" id="KW-0238">DNA-binding</keyword>
<accession>A0ABN3Y1E7</accession>
<evidence type="ECO:0000313" key="5">
    <source>
        <dbReference type="Proteomes" id="UP001501577"/>
    </source>
</evidence>
<name>A0ABN3Y1E7_9ENTE</name>
<dbReference type="PANTHER" id="PTHR43479:SF11">
    <property type="entry name" value="ACREF_ENVCD OPERON REPRESSOR-RELATED"/>
    <property type="match status" value="1"/>
</dbReference>
<protein>
    <submittedName>
        <fullName evidence="4">TetR/AcrR family transcriptional regulator</fullName>
    </submittedName>
</protein>
<dbReference type="Pfam" id="PF00440">
    <property type="entry name" value="TetR_N"/>
    <property type="match status" value="1"/>
</dbReference>
<dbReference type="InterPro" id="IPR009057">
    <property type="entry name" value="Homeodomain-like_sf"/>
</dbReference>
<dbReference type="EMBL" id="BAAAXQ010000022">
    <property type="protein sequence ID" value="GAA3013732.1"/>
    <property type="molecule type" value="Genomic_DNA"/>
</dbReference>
<evidence type="ECO:0000259" key="3">
    <source>
        <dbReference type="PROSITE" id="PS50977"/>
    </source>
</evidence>
<evidence type="ECO:0000256" key="2">
    <source>
        <dbReference type="PROSITE-ProRule" id="PRU00335"/>
    </source>
</evidence>
<comment type="caution">
    <text evidence="4">The sequence shown here is derived from an EMBL/GenBank/DDBJ whole genome shotgun (WGS) entry which is preliminary data.</text>
</comment>
<dbReference type="SUPFAM" id="SSF46689">
    <property type="entry name" value="Homeodomain-like"/>
    <property type="match status" value="1"/>
</dbReference>
<dbReference type="Proteomes" id="UP001501577">
    <property type="component" value="Unassembled WGS sequence"/>
</dbReference>
<feature type="domain" description="HTH tetR-type" evidence="3">
    <location>
        <begin position="10"/>
        <end position="70"/>
    </location>
</feature>
<organism evidence="4 5">
    <name type="scientific">Tetragenococcus solitarius</name>
    <dbReference type="NCBI Taxonomy" id="71453"/>
    <lineage>
        <taxon>Bacteria</taxon>
        <taxon>Bacillati</taxon>
        <taxon>Bacillota</taxon>
        <taxon>Bacilli</taxon>
        <taxon>Lactobacillales</taxon>
        <taxon>Enterococcaceae</taxon>
        <taxon>Tetragenococcus</taxon>
    </lineage>
</organism>
<sequence>MKNKGNAKSLYSKNQILNALLKIMQQKMFDEITIKEITETAMISRKTFYRNFDDKIDVLNIEINRVVLFYLQAVDNTTDLSLSNVAYLIFTTMENFRSFIQLLVKNNLNHLLIDKMFNNIIEVYKVRKKELFELYGEKIICQTLLFSFGGFEKYISYWIMSETPVTTTQ</sequence>
<dbReference type="InterPro" id="IPR050624">
    <property type="entry name" value="HTH-type_Tx_Regulator"/>
</dbReference>
<keyword evidence="5" id="KW-1185">Reference proteome</keyword>
<dbReference type="PANTHER" id="PTHR43479">
    <property type="entry name" value="ACREF/ENVCD OPERON REPRESSOR-RELATED"/>
    <property type="match status" value="1"/>
</dbReference>
<dbReference type="InterPro" id="IPR001647">
    <property type="entry name" value="HTH_TetR"/>
</dbReference>